<dbReference type="InterPro" id="IPR010282">
    <property type="entry name" value="Uncharacterised_HutD/Ves"/>
</dbReference>
<sequence length="198" mass="21019">MPCTLLDPATARAMPWKNGGGSTVELAISPVGAGLKDFAWRISTAQVAVDGAFSSFPDIDRSLAVLAGNGVCLHRADGQREMLLSGGAIAVFGGEEAISAHLLDGPITDLNLMTRRGHWTHQVQLLKWQGTRRLENDAAVMLLLWNGGQTAVDVNAGGAMHPLTAGNGLLIENEPGQLHLHAHRPALLYVAWLNPCAH</sequence>
<dbReference type="Gene3D" id="2.60.120.10">
    <property type="entry name" value="Jelly Rolls"/>
    <property type="match status" value="1"/>
</dbReference>
<dbReference type="EMBL" id="UGUV01000002">
    <property type="protein sequence ID" value="SUD50796.1"/>
    <property type="molecule type" value="Genomic_DNA"/>
</dbReference>
<dbReference type="PANTHER" id="PTHR37943">
    <property type="entry name" value="PROTEIN VES"/>
    <property type="match status" value="1"/>
</dbReference>
<dbReference type="SUPFAM" id="SSF51182">
    <property type="entry name" value="RmlC-like cupins"/>
    <property type="match status" value="1"/>
</dbReference>
<accession>A0A379JR22</accession>
<protein>
    <submittedName>
        <fullName evidence="1">Putative histidine utilization protein HutD</fullName>
    </submittedName>
</protein>
<dbReference type="InterPro" id="IPR014710">
    <property type="entry name" value="RmlC-like_jellyroll"/>
</dbReference>
<dbReference type="Pfam" id="PF05962">
    <property type="entry name" value="HutD"/>
    <property type="match status" value="1"/>
</dbReference>
<organism evidence="1 2">
    <name type="scientific">Ectopseudomonas oleovorans</name>
    <name type="common">Pseudomonas oleovorans</name>
    <dbReference type="NCBI Taxonomy" id="301"/>
    <lineage>
        <taxon>Bacteria</taxon>
        <taxon>Pseudomonadati</taxon>
        <taxon>Pseudomonadota</taxon>
        <taxon>Gammaproteobacteria</taxon>
        <taxon>Pseudomonadales</taxon>
        <taxon>Pseudomonadaceae</taxon>
        <taxon>Ectopseudomonas</taxon>
    </lineage>
</organism>
<dbReference type="PANTHER" id="PTHR37943:SF1">
    <property type="entry name" value="PROTEIN VES"/>
    <property type="match status" value="1"/>
</dbReference>
<evidence type="ECO:0000313" key="2">
    <source>
        <dbReference type="Proteomes" id="UP000255303"/>
    </source>
</evidence>
<reference evidence="1 2" key="1">
    <citation type="submission" date="2018-06" db="EMBL/GenBank/DDBJ databases">
        <authorList>
            <consortium name="Pathogen Informatics"/>
            <person name="Doyle S."/>
        </authorList>
    </citation>
    <scope>NUCLEOTIDE SEQUENCE [LARGE SCALE GENOMIC DNA]</scope>
    <source>
        <strain evidence="1 2">NCTC10692</strain>
    </source>
</reference>
<gene>
    <name evidence="1" type="primary">hutD</name>
    <name evidence="1" type="ORF">NCTC10692_01225</name>
</gene>
<dbReference type="CDD" id="cd20293">
    <property type="entry name" value="cupin_HutD_N"/>
    <property type="match status" value="1"/>
</dbReference>
<proteinExistence type="predicted"/>
<evidence type="ECO:0000313" key="1">
    <source>
        <dbReference type="EMBL" id="SUD50796.1"/>
    </source>
</evidence>
<dbReference type="AlphaFoldDB" id="A0A379JR22"/>
<dbReference type="InterPro" id="IPR011051">
    <property type="entry name" value="RmlC_Cupin_sf"/>
</dbReference>
<dbReference type="RefSeq" id="WP_074855425.1">
    <property type="nucleotide sequence ID" value="NZ_FNZC01000004.1"/>
</dbReference>
<name>A0A379JR22_ECTOL</name>
<dbReference type="Proteomes" id="UP000255303">
    <property type="component" value="Unassembled WGS sequence"/>
</dbReference>